<proteinExistence type="predicted"/>
<reference evidence="2" key="1">
    <citation type="submission" date="2015-02" db="EMBL/GenBank/DDBJ databases">
        <title>Genome Assembly of Bacillaceae bacterium MTCC 8252.</title>
        <authorList>
            <person name="Verma A."/>
            <person name="Khatri I."/>
            <person name="Mual P."/>
            <person name="Subramanian S."/>
            <person name="Krishnamurthi S."/>
        </authorList>
    </citation>
    <scope>NUCLEOTIDE SEQUENCE [LARGE SCALE GENOMIC DNA]</scope>
    <source>
        <strain evidence="2">MTCC 8252</strain>
    </source>
</reference>
<keyword evidence="3" id="KW-1185">Reference proteome</keyword>
<dbReference type="Proteomes" id="UP000031563">
    <property type="component" value="Unassembled WGS sequence"/>
</dbReference>
<dbReference type="EMBL" id="JWIR02000021">
    <property type="protein sequence ID" value="KKB41516.1"/>
    <property type="molecule type" value="Genomic_DNA"/>
</dbReference>
<name>A0A0F5I7N3_BACTR</name>
<keyword evidence="1" id="KW-1133">Transmembrane helix</keyword>
<gene>
    <name evidence="2" type="ORF">QY95_00660</name>
</gene>
<dbReference type="AlphaFoldDB" id="A0A0F5I7N3"/>
<dbReference type="RefSeq" id="WP_040048204.1">
    <property type="nucleotide sequence ID" value="NZ_JWIR02000021.1"/>
</dbReference>
<dbReference type="STRING" id="1221996.QY95_00660"/>
<accession>A0A0F5I7N3</accession>
<comment type="caution">
    <text evidence="2">The sequence shown here is derived from an EMBL/GenBank/DDBJ whole genome shotgun (WGS) entry which is preliminary data.</text>
</comment>
<protein>
    <submittedName>
        <fullName evidence="2">Uncharacterized protein</fullName>
    </submittedName>
</protein>
<sequence length="64" mass="6898">MRTLLVTLLALAAGFIAGVILSELIGVIGYLWMGQAVGMKYLPVYLAAVFAAVAWIWLSRKESA</sequence>
<dbReference type="Pfam" id="PF19382">
    <property type="entry name" value="DUF5957"/>
    <property type="match status" value="1"/>
</dbReference>
<keyword evidence="1" id="KW-0812">Transmembrane</keyword>
<evidence type="ECO:0000256" key="1">
    <source>
        <dbReference type="SAM" id="Phobius"/>
    </source>
</evidence>
<evidence type="ECO:0000313" key="2">
    <source>
        <dbReference type="EMBL" id="KKB41516.1"/>
    </source>
</evidence>
<feature type="transmembrane region" description="Helical" evidence="1">
    <location>
        <begin position="38"/>
        <end position="58"/>
    </location>
</feature>
<evidence type="ECO:0000313" key="3">
    <source>
        <dbReference type="Proteomes" id="UP000031563"/>
    </source>
</evidence>
<organism evidence="2 3">
    <name type="scientific">Bacillus thermotolerans</name>
    <name type="common">Quasibacillus thermotolerans</name>
    <dbReference type="NCBI Taxonomy" id="1221996"/>
    <lineage>
        <taxon>Bacteria</taxon>
        <taxon>Bacillati</taxon>
        <taxon>Bacillota</taxon>
        <taxon>Bacilli</taxon>
        <taxon>Bacillales</taxon>
        <taxon>Bacillaceae</taxon>
        <taxon>Bacillus</taxon>
    </lineage>
</organism>
<dbReference type="InterPro" id="IPR046001">
    <property type="entry name" value="DUF5957"/>
</dbReference>
<keyword evidence="1" id="KW-0472">Membrane</keyword>